<dbReference type="SUPFAM" id="SSF53850">
    <property type="entry name" value="Periplasmic binding protein-like II"/>
    <property type="match status" value="1"/>
</dbReference>
<dbReference type="RefSeq" id="WP_066741697.1">
    <property type="nucleotide sequence ID" value="NZ_CALCLR010000035.1"/>
</dbReference>
<keyword evidence="6" id="KW-1185">Reference proteome</keyword>
<organism evidence="5 6">
    <name type="scientific">Cloacibacillus porcorum</name>
    <dbReference type="NCBI Taxonomy" id="1197717"/>
    <lineage>
        <taxon>Bacteria</taxon>
        <taxon>Thermotogati</taxon>
        <taxon>Synergistota</taxon>
        <taxon>Synergistia</taxon>
        <taxon>Synergistales</taxon>
        <taxon>Synergistaceae</taxon>
        <taxon>Cloacibacillus</taxon>
    </lineage>
</organism>
<dbReference type="KEGG" id="cpor:BED41_00500"/>
<name>A0A1B2I1A7_9BACT</name>
<dbReference type="PANTHER" id="PTHR30346">
    <property type="entry name" value="TRANSCRIPTIONAL DUAL REGULATOR HCAR-RELATED"/>
    <property type="match status" value="1"/>
</dbReference>
<dbReference type="AlphaFoldDB" id="A0A1B2I1A7"/>
<gene>
    <name evidence="5" type="ORF">BED41_00500</name>
</gene>
<evidence type="ECO:0000256" key="1">
    <source>
        <dbReference type="ARBA" id="ARBA00009437"/>
    </source>
</evidence>
<keyword evidence="2" id="KW-0805">Transcription regulation</keyword>
<dbReference type="STRING" id="1197717.BED41_00500"/>
<keyword evidence="4" id="KW-0804">Transcription</keyword>
<evidence type="ECO:0000313" key="6">
    <source>
        <dbReference type="Proteomes" id="UP000093044"/>
    </source>
</evidence>
<dbReference type="InterPro" id="IPR036390">
    <property type="entry name" value="WH_DNA-bd_sf"/>
</dbReference>
<dbReference type="InterPro" id="IPR000847">
    <property type="entry name" value="LysR_HTH_N"/>
</dbReference>
<dbReference type="Pfam" id="PF00126">
    <property type="entry name" value="HTH_1"/>
    <property type="match status" value="1"/>
</dbReference>
<evidence type="ECO:0000256" key="4">
    <source>
        <dbReference type="ARBA" id="ARBA00023163"/>
    </source>
</evidence>
<accession>A0A1B2I1A7</accession>
<dbReference type="PANTHER" id="PTHR30346:SF0">
    <property type="entry name" value="HCA OPERON TRANSCRIPTIONAL ACTIVATOR HCAR"/>
    <property type="match status" value="1"/>
</dbReference>
<dbReference type="Pfam" id="PF03466">
    <property type="entry name" value="LysR_substrate"/>
    <property type="match status" value="1"/>
</dbReference>
<evidence type="ECO:0000256" key="3">
    <source>
        <dbReference type="ARBA" id="ARBA00023125"/>
    </source>
</evidence>
<dbReference type="GO" id="GO:0032993">
    <property type="term" value="C:protein-DNA complex"/>
    <property type="evidence" value="ECO:0007669"/>
    <property type="project" value="TreeGrafter"/>
</dbReference>
<dbReference type="SUPFAM" id="SSF46785">
    <property type="entry name" value="Winged helix' DNA-binding domain"/>
    <property type="match status" value="1"/>
</dbReference>
<dbReference type="InterPro" id="IPR036388">
    <property type="entry name" value="WH-like_DNA-bd_sf"/>
</dbReference>
<dbReference type="FunFam" id="1.10.10.10:FF:000001">
    <property type="entry name" value="LysR family transcriptional regulator"/>
    <property type="match status" value="1"/>
</dbReference>
<comment type="similarity">
    <text evidence="1">Belongs to the LysR transcriptional regulatory family.</text>
</comment>
<sequence>MNTRQMECFIALAEELNFRRAAERSMLTQPALSQQLRQIEAELQATLLFRTNRQVRLTPAGELFLVRAREIVERMRETGNLVRQIEKGISGSITIGATIPAIYILLADIISEMKKTLPNIKVIVHKMDTAAQEEELRKNHIDIGLGHPPFEDETLGSSNIAKIPFEVVMSRENPLAGKEGLTMKDLKDETFILFPRRMGPLQYDNIISLCLQAGFSPKNIIEVSPAQAIIAFAGSSLGIGFIASKQQQFQHPHVVYRPLEGPKPCFTLGTVYRKENVSPVVMTFKKIAEEVGKRAC</sequence>
<dbReference type="GO" id="GO:0003677">
    <property type="term" value="F:DNA binding"/>
    <property type="evidence" value="ECO:0007669"/>
    <property type="project" value="UniProtKB-KW"/>
</dbReference>
<dbReference type="GO" id="GO:0003700">
    <property type="term" value="F:DNA-binding transcription factor activity"/>
    <property type="evidence" value="ECO:0007669"/>
    <property type="project" value="InterPro"/>
</dbReference>
<proteinExistence type="inferred from homology"/>
<reference evidence="5" key="1">
    <citation type="submission" date="2016-08" db="EMBL/GenBank/DDBJ databases">
        <title>Complete genome of Cloacibacillus porcorum.</title>
        <authorList>
            <person name="Looft T."/>
            <person name="Bayles D.O."/>
            <person name="Alt D.P."/>
        </authorList>
    </citation>
    <scope>NUCLEOTIDE SEQUENCE [LARGE SCALE GENOMIC DNA]</scope>
    <source>
        <strain evidence="5">CL-84</strain>
    </source>
</reference>
<dbReference type="CDD" id="cd08414">
    <property type="entry name" value="PBP2_LTTR_aromatics_like"/>
    <property type="match status" value="1"/>
</dbReference>
<dbReference type="InterPro" id="IPR005119">
    <property type="entry name" value="LysR_subst-bd"/>
</dbReference>
<dbReference type="Proteomes" id="UP000093044">
    <property type="component" value="Chromosome"/>
</dbReference>
<protein>
    <submittedName>
        <fullName evidence="5">Uncharacterized protein</fullName>
    </submittedName>
</protein>
<dbReference type="Gene3D" id="1.10.10.10">
    <property type="entry name" value="Winged helix-like DNA-binding domain superfamily/Winged helix DNA-binding domain"/>
    <property type="match status" value="1"/>
</dbReference>
<dbReference type="Gene3D" id="3.40.190.10">
    <property type="entry name" value="Periplasmic binding protein-like II"/>
    <property type="match status" value="2"/>
</dbReference>
<dbReference type="GeneID" id="83056329"/>
<keyword evidence="3" id="KW-0238">DNA-binding</keyword>
<evidence type="ECO:0000313" key="5">
    <source>
        <dbReference type="EMBL" id="ANZ43717.1"/>
    </source>
</evidence>
<evidence type="ECO:0000256" key="2">
    <source>
        <dbReference type="ARBA" id="ARBA00023015"/>
    </source>
</evidence>
<dbReference type="EMBL" id="CP016757">
    <property type="protein sequence ID" value="ANZ43717.1"/>
    <property type="molecule type" value="Genomic_DNA"/>
</dbReference>
<dbReference type="PRINTS" id="PR00039">
    <property type="entry name" value="HTHLYSR"/>
</dbReference>
<dbReference type="PROSITE" id="PS50931">
    <property type="entry name" value="HTH_LYSR"/>
    <property type="match status" value="1"/>
</dbReference>